<proteinExistence type="predicted"/>
<name>A0A9P6D750_9AGAR</name>
<evidence type="ECO:0000313" key="2">
    <source>
        <dbReference type="Proteomes" id="UP000807469"/>
    </source>
</evidence>
<protein>
    <submittedName>
        <fullName evidence="1">Uncharacterized protein</fullName>
    </submittedName>
</protein>
<dbReference type="EMBL" id="MU155131">
    <property type="protein sequence ID" value="KAF9486264.1"/>
    <property type="molecule type" value="Genomic_DNA"/>
</dbReference>
<dbReference type="Proteomes" id="UP000807469">
    <property type="component" value="Unassembled WGS sequence"/>
</dbReference>
<comment type="caution">
    <text evidence="1">The sequence shown here is derived from an EMBL/GenBank/DDBJ whole genome shotgun (WGS) entry which is preliminary data.</text>
</comment>
<evidence type="ECO:0000313" key="1">
    <source>
        <dbReference type="EMBL" id="KAF9486264.1"/>
    </source>
</evidence>
<dbReference type="AlphaFoldDB" id="A0A9P6D750"/>
<keyword evidence="2" id="KW-1185">Reference proteome</keyword>
<sequence length="150" mass="16251">MATRSDESPAKDSVQSLRSWRDSYTLKKANALRELYKSGSSSSLQPTSKIDMADHYGSTERSEINLGENLSGDIVVLSLESCCGQPGSVSHHSISTAQVQSTAENFAVFPAFPGFLQPIQVAVVRICRNPWPTAVGRVSGSAYPARRDFV</sequence>
<organism evidence="1 2">
    <name type="scientific">Pholiota conissans</name>
    <dbReference type="NCBI Taxonomy" id="109636"/>
    <lineage>
        <taxon>Eukaryota</taxon>
        <taxon>Fungi</taxon>
        <taxon>Dikarya</taxon>
        <taxon>Basidiomycota</taxon>
        <taxon>Agaricomycotina</taxon>
        <taxon>Agaricomycetes</taxon>
        <taxon>Agaricomycetidae</taxon>
        <taxon>Agaricales</taxon>
        <taxon>Agaricineae</taxon>
        <taxon>Strophariaceae</taxon>
        <taxon>Pholiota</taxon>
    </lineage>
</organism>
<accession>A0A9P6D750</accession>
<gene>
    <name evidence="1" type="ORF">BDN70DRAFT_926953</name>
</gene>
<reference evidence="1" key="1">
    <citation type="submission" date="2020-11" db="EMBL/GenBank/DDBJ databases">
        <authorList>
            <consortium name="DOE Joint Genome Institute"/>
            <person name="Ahrendt S."/>
            <person name="Riley R."/>
            <person name="Andreopoulos W."/>
            <person name="Labutti K."/>
            <person name="Pangilinan J."/>
            <person name="Ruiz-Duenas F.J."/>
            <person name="Barrasa J.M."/>
            <person name="Sanchez-Garcia M."/>
            <person name="Camarero S."/>
            <person name="Miyauchi S."/>
            <person name="Serrano A."/>
            <person name="Linde D."/>
            <person name="Babiker R."/>
            <person name="Drula E."/>
            <person name="Ayuso-Fernandez I."/>
            <person name="Pacheco R."/>
            <person name="Padilla G."/>
            <person name="Ferreira P."/>
            <person name="Barriuso J."/>
            <person name="Kellner H."/>
            <person name="Castanera R."/>
            <person name="Alfaro M."/>
            <person name="Ramirez L."/>
            <person name="Pisabarro A.G."/>
            <person name="Kuo A."/>
            <person name="Tritt A."/>
            <person name="Lipzen A."/>
            <person name="He G."/>
            <person name="Yan M."/>
            <person name="Ng V."/>
            <person name="Cullen D."/>
            <person name="Martin F."/>
            <person name="Rosso M.-N."/>
            <person name="Henrissat B."/>
            <person name="Hibbett D."/>
            <person name="Martinez A.T."/>
            <person name="Grigoriev I.V."/>
        </authorList>
    </citation>
    <scope>NUCLEOTIDE SEQUENCE</scope>
    <source>
        <strain evidence="1">CIRM-BRFM 674</strain>
    </source>
</reference>